<evidence type="ECO:0008006" key="5">
    <source>
        <dbReference type="Google" id="ProtNLM"/>
    </source>
</evidence>
<dbReference type="EMBL" id="RBIL01000001">
    <property type="protein sequence ID" value="RKQ94096.1"/>
    <property type="molecule type" value="Genomic_DNA"/>
</dbReference>
<gene>
    <name evidence="3" type="ORF">C8N24_3973</name>
</gene>
<keyword evidence="4" id="KW-1185">Reference proteome</keyword>
<dbReference type="AlphaFoldDB" id="A0A660LI67"/>
<name>A0A660LI67_9ACTN</name>
<reference evidence="3 4" key="1">
    <citation type="submission" date="2018-10" db="EMBL/GenBank/DDBJ databases">
        <title>Genomic Encyclopedia of Archaeal and Bacterial Type Strains, Phase II (KMG-II): from individual species to whole genera.</title>
        <authorList>
            <person name="Goeker M."/>
        </authorList>
    </citation>
    <scope>NUCLEOTIDE SEQUENCE [LARGE SCALE GENOMIC DNA]</scope>
    <source>
        <strain evidence="3 4">DSM 14954</strain>
    </source>
</reference>
<keyword evidence="2" id="KW-1133">Transmembrane helix</keyword>
<evidence type="ECO:0000313" key="4">
    <source>
        <dbReference type="Proteomes" id="UP000278962"/>
    </source>
</evidence>
<proteinExistence type="predicted"/>
<accession>A0A660LI67</accession>
<organism evidence="3 4">
    <name type="scientific">Solirubrobacter pauli</name>
    <dbReference type="NCBI Taxonomy" id="166793"/>
    <lineage>
        <taxon>Bacteria</taxon>
        <taxon>Bacillati</taxon>
        <taxon>Actinomycetota</taxon>
        <taxon>Thermoleophilia</taxon>
        <taxon>Solirubrobacterales</taxon>
        <taxon>Solirubrobacteraceae</taxon>
        <taxon>Solirubrobacter</taxon>
    </lineage>
</organism>
<keyword evidence="2" id="KW-0812">Transmembrane</keyword>
<keyword evidence="2" id="KW-0472">Membrane</keyword>
<dbReference type="Proteomes" id="UP000278962">
    <property type="component" value="Unassembled WGS sequence"/>
</dbReference>
<evidence type="ECO:0000256" key="2">
    <source>
        <dbReference type="SAM" id="Phobius"/>
    </source>
</evidence>
<feature type="region of interest" description="Disordered" evidence="1">
    <location>
        <begin position="174"/>
        <end position="206"/>
    </location>
</feature>
<dbReference type="RefSeq" id="WP_121252802.1">
    <property type="nucleotide sequence ID" value="NZ_RBIL01000001.1"/>
</dbReference>
<sequence length="273" mass="28340">MEIVAILRTLWSRRIIWLPGLLAAFAAAAYMQSKPVQTGGFAGLRLQLDTNPSQLVKTTPAGSESLGWRAQMLAEMSTGEETRERVAKTLGVKPQDVRVLEPKLGTPVTQTAIARAATKADTPAPAFLVASVTANARLGSLDVGAYAPDRESARRFALAMVEAIGAISQASGELAAKPAPTPTPAPPKNAVPTPVPSPVQYGLGAPRDTSVVQPYKVIAGAVKARTDKLGGGPAGAIAAGFAVFVWWSAVVLIVPAVVTRLRASRHAAAARLG</sequence>
<feature type="compositionally biased region" description="Pro residues" evidence="1">
    <location>
        <begin position="179"/>
        <end position="197"/>
    </location>
</feature>
<protein>
    <recommendedName>
        <fullName evidence="5">Capsular polysaccharide biosynthesis protein</fullName>
    </recommendedName>
</protein>
<comment type="caution">
    <text evidence="3">The sequence shown here is derived from an EMBL/GenBank/DDBJ whole genome shotgun (WGS) entry which is preliminary data.</text>
</comment>
<feature type="transmembrane region" description="Helical" evidence="2">
    <location>
        <begin position="234"/>
        <end position="258"/>
    </location>
</feature>
<evidence type="ECO:0000256" key="1">
    <source>
        <dbReference type="SAM" id="MobiDB-lite"/>
    </source>
</evidence>
<evidence type="ECO:0000313" key="3">
    <source>
        <dbReference type="EMBL" id="RKQ94096.1"/>
    </source>
</evidence>